<keyword evidence="7 11" id="KW-0658">Purine biosynthesis</keyword>
<comment type="caution">
    <text evidence="13">The sequence shown here is derived from an EMBL/GenBank/DDBJ whole genome shotgun (WGS) entry which is preliminary data.</text>
</comment>
<dbReference type="Gene3D" id="3.30.300.10">
    <property type="match status" value="2"/>
</dbReference>
<proteinExistence type="predicted"/>
<organism evidence="13 14">
    <name type="scientific">Trypanosoma cruzi Dm28c</name>
    <dbReference type="NCBI Taxonomy" id="1416333"/>
    <lineage>
        <taxon>Eukaryota</taxon>
        <taxon>Discoba</taxon>
        <taxon>Euglenozoa</taxon>
        <taxon>Kinetoplastea</taxon>
        <taxon>Metakinetoplastina</taxon>
        <taxon>Trypanosomatida</taxon>
        <taxon>Trypanosomatidae</taxon>
        <taxon>Trypanosoma</taxon>
        <taxon>Schizotrypanum</taxon>
    </lineage>
</organism>
<keyword evidence="9" id="KW-0315">Glutamine amidotransferase</keyword>
<dbReference type="InterPro" id="IPR001674">
    <property type="entry name" value="GMP_synth_C"/>
</dbReference>
<evidence type="ECO:0000256" key="1">
    <source>
        <dbReference type="ARBA" id="ARBA00005153"/>
    </source>
</evidence>
<dbReference type="PROSITE" id="PS51273">
    <property type="entry name" value="GATASE_TYPE_1"/>
    <property type="match status" value="1"/>
</dbReference>
<protein>
    <recommendedName>
        <fullName evidence="3">GMP synthase (glutamine-hydrolyzing)</fullName>
        <ecNumber evidence="3">6.3.5.2</ecNumber>
    </recommendedName>
    <alternativeName>
        <fullName evidence="10">Glutamine amidotransferase</fullName>
    </alternativeName>
</protein>
<evidence type="ECO:0000256" key="3">
    <source>
        <dbReference type="ARBA" id="ARBA00012746"/>
    </source>
</evidence>
<dbReference type="NCBIfam" id="TIGR00888">
    <property type="entry name" value="guaA_Nterm"/>
    <property type="match status" value="1"/>
</dbReference>
<dbReference type="CDD" id="cd01997">
    <property type="entry name" value="GMP_synthase_C"/>
    <property type="match status" value="1"/>
</dbReference>
<dbReference type="NCBIfam" id="NF000848">
    <property type="entry name" value="PRK00074.1"/>
    <property type="match status" value="1"/>
</dbReference>
<evidence type="ECO:0000313" key="14">
    <source>
        <dbReference type="Proteomes" id="UP000017861"/>
    </source>
</evidence>
<dbReference type="FunFam" id="3.40.50.620:FF:000044">
    <property type="entry name" value="GMP synthase [glutamine-hydrolyzing]"/>
    <property type="match status" value="1"/>
</dbReference>
<sequence length="686" mass="75221">MSSFFSFGAWKERGKGRTSCVAVVACTKAMDSPGSVREYVVILDAGSQYGKVIDRKIRELNVESRVMPLSTPTEVLRGDHAIKGIIISGGPSSIYDDDAPKFNADLFEVGKPLLGICYGMQLLARTFGGSVGRAAVREDGQDEIWMDLSSPLFKGLGLGEKVLLTHGDSITDSGPQLKVVARSSANIVAAVQHQQLPLFGVQFHPEVELTEHGMQIFKNFLTLCGCHFNFTMEDREMVALRMIRERTAQGQKVLCLASGGVDSTVCAVLLLKALGPERVVCVHIDHGFMRLRETEEVVAALREAGVSVFVVDARAQFAEATTEVPARRKCAPYRTGKLCEVTDPEEKRVIIGNTFMSVCDTVIRDLQLDVNNLLLAQGTLRPDLIESGSSYASLTADAIKTHHNDTALVRQLRDAGRIIEPLCDYHKDEVRELGVRLGIPPNLVQRQPFPGPGLAIRVLCSNGTPYKDEFYQSTHEIVKALCRGDTSIELARPLGEALRDLQPASCVLPVRTVGVQGDGRTYAYAVAISTGRFPVEAEWKALSRLALAIPKVAQHVNRVVFMFGPKREDSPHSVTKTTLNPTTLDGLRIADDIVNFTLLKHDLVRRLSQVPVVLIPLGFEEKGQYSVVVRTFVTNDFMTGVPALPGTPLMPLAALEEMVNSLQQLDFLSRVMYDLTAKPPGTTEWE</sequence>
<dbReference type="InterPro" id="IPR025777">
    <property type="entry name" value="GMPS_ATP_PPase_dom"/>
</dbReference>
<dbReference type="Gene3D" id="3.40.50.880">
    <property type="match status" value="1"/>
</dbReference>
<dbReference type="InterPro" id="IPR004739">
    <property type="entry name" value="GMP_synth_GATase"/>
</dbReference>
<evidence type="ECO:0000313" key="13">
    <source>
        <dbReference type="EMBL" id="ESS64926.1"/>
    </source>
</evidence>
<dbReference type="VEuPathDB" id="TriTrypDB:TCDM_06857"/>
<dbReference type="OrthoDB" id="1724632at2759"/>
<dbReference type="InterPro" id="IPR029062">
    <property type="entry name" value="Class_I_gatase-like"/>
</dbReference>
<keyword evidence="5 11" id="KW-0547">Nucleotide-binding</keyword>
<dbReference type="Pfam" id="PF00117">
    <property type="entry name" value="GATase"/>
    <property type="match status" value="1"/>
</dbReference>
<dbReference type="EMBL" id="AYLP01000076">
    <property type="protein sequence ID" value="ESS64926.1"/>
    <property type="molecule type" value="Genomic_DNA"/>
</dbReference>
<keyword evidence="4" id="KW-0436">Ligase</keyword>
<comment type="subunit">
    <text evidence="2">Homodimer.</text>
</comment>
<dbReference type="Proteomes" id="UP000017861">
    <property type="component" value="Unassembled WGS sequence"/>
</dbReference>
<dbReference type="PROSITE" id="PS51553">
    <property type="entry name" value="GMPS_ATP_PPASE"/>
    <property type="match status" value="1"/>
</dbReference>
<dbReference type="InterPro" id="IPR014729">
    <property type="entry name" value="Rossmann-like_a/b/a_fold"/>
</dbReference>
<keyword evidence="8 11" id="KW-0067">ATP-binding</keyword>
<dbReference type="EC" id="6.3.5.2" evidence="3"/>
<evidence type="ECO:0000256" key="9">
    <source>
        <dbReference type="ARBA" id="ARBA00022962"/>
    </source>
</evidence>
<comment type="pathway">
    <text evidence="1">Purine metabolism; GMP biosynthesis; GMP from XMP (L-Gln route): step 1/1.</text>
</comment>
<evidence type="ECO:0000256" key="10">
    <source>
        <dbReference type="ARBA" id="ARBA00031356"/>
    </source>
</evidence>
<evidence type="ECO:0000256" key="4">
    <source>
        <dbReference type="ARBA" id="ARBA00022598"/>
    </source>
</evidence>
<dbReference type="PANTHER" id="PTHR11922:SF2">
    <property type="entry name" value="GMP SYNTHASE [GLUTAMINE-HYDROLYZING]"/>
    <property type="match status" value="1"/>
</dbReference>
<feature type="binding site" evidence="11">
    <location>
        <begin position="258"/>
        <end position="264"/>
    </location>
    <ligand>
        <name>ATP</name>
        <dbReference type="ChEBI" id="CHEBI:30616"/>
    </ligand>
</feature>
<dbReference type="GO" id="GO:0003921">
    <property type="term" value="F:GMP synthase activity"/>
    <property type="evidence" value="ECO:0007669"/>
    <property type="project" value="InterPro"/>
</dbReference>
<gene>
    <name evidence="13" type="ORF">TCDM_06857</name>
</gene>
<evidence type="ECO:0000256" key="6">
    <source>
        <dbReference type="ARBA" id="ARBA00022749"/>
    </source>
</evidence>
<reference evidence="13 14" key="1">
    <citation type="journal article" date="2014" name="Genome Announc.">
        <title>Trypanosoma cruzi Clone Dm28c Draft Genome Sequence.</title>
        <authorList>
            <person name="Grisard E.C."/>
            <person name="Teixeira S.M."/>
            <person name="de Almeida L.G."/>
            <person name="Stoco P.H."/>
            <person name="Gerber A.L."/>
            <person name="Talavera-Lopez C."/>
            <person name="Lima O.C."/>
            <person name="Andersson B."/>
            <person name="de Vasconcelos A.T."/>
        </authorList>
    </citation>
    <scope>NUCLEOTIDE SEQUENCE [LARGE SCALE GENOMIC DNA]</scope>
    <source>
        <strain evidence="13 14">Dm28c</strain>
    </source>
</reference>
<name>V5DBV2_TRYCR</name>
<dbReference type="GO" id="GO:0005524">
    <property type="term" value="F:ATP binding"/>
    <property type="evidence" value="ECO:0007669"/>
    <property type="project" value="UniProtKB-UniRule"/>
</dbReference>
<dbReference type="UniPathway" id="UPA00189">
    <property type="reaction ID" value="UER00296"/>
</dbReference>
<dbReference type="SUPFAM" id="SSF52402">
    <property type="entry name" value="Adenine nucleotide alpha hydrolases-like"/>
    <property type="match status" value="1"/>
</dbReference>
<evidence type="ECO:0000256" key="7">
    <source>
        <dbReference type="ARBA" id="ARBA00022755"/>
    </source>
</evidence>
<evidence type="ECO:0000256" key="2">
    <source>
        <dbReference type="ARBA" id="ARBA00011738"/>
    </source>
</evidence>
<dbReference type="Gene3D" id="3.40.50.620">
    <property type="entry name" value="HUPs"/>
    <property type="match status" value="1"/>
</dbReference>
<dbReference type="Pfam" id="PF00958">
    <property type="entry name" value="GMP_synt_C"/>
    <property type="match status" value="1"/>
</dbReference>
<keyword evidence="6 11" id="KW-0332">GMP biosynthesis</keyword>
<dbReference type="SUPFAM" id="SSF54810">
    <property type="entry name" value="GMP synthetase C-terminal dimerisation domain"/>
    <property type="match status" value="2"/>
</dbReference>
<evidence type="ECO:0000259" key="12">
    <source>
        <dbReference type="PROSITE" id="PS51553"/>
    </source>
</evidence>
<dbReference type="GO" id="GO:0005829">
    <property type="term" value="C:cytosol"/>
    <property type="evidence" value="ECO:0007669"/>
    <property type="project" value="TreeGrafter"/>
</dbReference>
<dbReference type="PRINTS" id="PR00097">
    <property type="entry name" value="ANTSNTHASEII"/>
</dbReference>
<dbReference type="PRINTS" id="PR00096">
    <property type="entry name" value="GATASE"/>
</dbReference>
<dbReference type="InterPro" id="IPR017926">
    <property type="entry name" value="GATASE"/>
</dbReference>
<accession>V5DBV2</accession>
<dbReference type="CDD" id="cd01742">
    <property type="entry name" value="GATase1_GMP_Synthase"/>
    <property type="match status" value="1"/>
</dbReference>
<dbReference type="SUPFAM" id="SSF52317">
    <property type="entry name" value="Class I glutamine amidotransferase-like"/>
    <property type="match status" value="1"/>
</dbReference>
<evidence type="ECO:0000256" key="5">
    <source>
        <dbReference type="ARBA" id="ARBA00022741"/>
    </source>
</evidence>
<dbReference type="AlphaFoldDB" id="V5DBV2"/>
<feature type="domain" description="GMPS ATP-PPase" evidence="12">
    <location>
        <begin position="230"/>
        <end position="446"/>
    </location>
</feature>
<dbReference type="PANTHER" id="PTHR11922">
    <property type="entry name" value="GMP SYNTHASE-RELATED"/>
    <property type="match status" value="1"/>
</dbReference>
<evidence type="ECO:0000256" key="11">
    <source>
        <dbReference type="PROSITE-ProRule" id="PRU00886"/>
    </source>
</evidence>
<evidence type="ECO:0000256" key="8">
    <source>
        <dbReference type="ARBA" id="ARBA00022840"/>
    </source>
</evidence>